<dbReference type="Proteomes" id="UP000095283">
    <property type="component" value="Unplaced"/>
</dbReference>
<proteinExistence type="predicted"/>
<dbReference type="GO" id="GO:0008270">
    <property type="term" value="F:zinc ion binding"/>
    <property type="evidence" value="ECO:0007669"/>
    <property type="project" value="UniProtKB-KW"/>
</dbReference>
<feature type="compositionally biased region" description="Gly residues" evidence="5">
    <location>
        <begin position="437"/>
        <end position="450"/>
    </location>
</feature>
<organism evidence="7 8">
    <name type="scientific">Heterorhabditis bacteriophora</name>
    <name type="common">Entomopathogenic nematode worm</name>
    <dbReference type="NCBI Taxonomy" id="37862"/>
    <lineage>
        <taxon>Eukaryota</taxon>
        <taxon>Metazoa</taxon>
        <taxon>Ecdysozoa</taxon>
        <taxon>Nematoda</taxon>
        <taxon>Chromadorea</taxon>
        <taxon>Rhabditida</taxon>
        <taxon>Rhabditina</taxon>
        <taxon>Rhabditomorpha</taxon>
        <taxon>Strongyloidea</taxon>
        <taxon>Heterorhabditidae</taxon>
        <taxon>Heterorhabditis</taxon>
    </lineage>
</organism>
<evidence type="ECO:0000256" key="2">
    <source>
        <dbReference type="ARBA" id="ARBA00022771"/>
    </source>
</evidence>
<dbReference type="WBParaSite" id="Hba_00672">
    <property type="protein sequence ID" value="Hba_00672"/>
    <property type="gene ID" value="Hba_00672"/>
</dbReference>
<dbReference type="PROSITE" id="PS51044">
    <property type="entry name" value="ZF_SP_RING"/>
    <property type="match status" value="1"/>
</dbReference>
<dbReference type="Gene3D" id="3.30.40.10">
    <property type="entry name" value="Zinc/RING finger domain, C3HC4 (zinc finger)"/>
    <property type="match status" value="1"/>
</dbReference>
<dbReference type="AlphaFoldDB" id="A0A1I7W7Q8"/>
<keyword evidence="3" id="KW-0862">Zinc</keyword>
<protein>
    <submittedName>
        <fullName evidence="8">SP-RING-type domain-containing protein</fullName>
    </submittedName>
</protein>
<evidence type="ECO:0000256" key="4">
    <source>
        <dbReference type="PROSITE-ProRule" id="PRU00452"/>
    </source>
</evidence>
<evidence type="ECO:0000259" key="6">
    <source>
        <dbReference type="PROSITE" id="PS51044"/>
    </source>
</evidence>
<keyword evidence="2 4" id="KW-0863">Zinc-finger</keyword>
<evidence type="ECO:0000256" key="1">
    <source>
        <dbReference type="ARBA" id="ARBA00022723"/>
    </source>
</evidence>
<dbReference type="GO" id="GO:0016925">
    <property type="term" value="P:protein sumoylation"/>
    <property type="evidence" value="ECO:0007669"/>
    <property type="project" value="TreeGrafter"/>
</dbReference>
<dbReference type="GO" id="GO:0061665">
    <property type="term" value="F:SUMO ligase activity"/>
    <property type="evidence" value="ECO:0007669"/>
    <property type="project" value="TreeGrafter"/>
</dbReference>
<dbReference type="GO" id="GO:0000785">
    <property type="term" value="C:chromatin"/>
    <property type="evidence" value="ECO:0007669"/>
    <property type="project" value="TreeGrafter"/>
</dbReference>
<dbReference type="InterPro" id="IPR004181">
    <property type="entry name" value="Znf_MIZ"/>
</dbReference>
<dbReference type="InterPro" id="IPR013083">
    <property type="entry name" value="Znf_RING/FYVE/PHD"/>
</dbReference>
<evidence type="ECO:0000313" key="8">
    <source>
        <dbReference type="WBParaSite" id="Hba_00672"/>
    </source>
</evidence>
<evidence type="ECO:0000313" key="7">
    <source>
        <dbReference type="Proteomes" id="UP000095283"/>
    </source>
</evidence>
<dbReference type="PANTHER" id="PTHR10782">
    <property type="entry name" value="ZINC FINGER MIZ DOMAIN-CONTAINING PROTEIN"/>
    <property type="match status" value="1"/>
</dbReference>
<keyword evidence="7" id="KW-1185">Reference proteome</keyword>
<name>A0A1I7W7Q8_HETBA</name>
<reference evidence="8" key="1">
    <citation type="submission" date="2016-11" db="UniProtKB">
        <authorList>
            <consortium name="WormBaseParasite"/>
        </authorList>
    </citation>
    <scope>IDENTIFICATION</scope>
</reference>
<feature type="region of interest" description="Disordered" evidence="5">
    <location>
        <begin position="162"/>
        <end position="246"/>
    </location>
</feature>
<feature type="region of interest" description="Disordered" evidence="5">
    <location>
        <begin position="471"/>
        <end position="499"/>
    </location>
</feature>
<dbReference type="PANTHER" id="PTHR10782:SF4">
    <property type="entry name" value="TONALLI, ISOFORM E"/>
    <property type="match status" value="1"/>
</dbReference>
<feature type="domain" description="SP-RING-type" evidence="6">
    <location>
        <begin position="1"/>
        <end position="78"/>
    </location>
</feature>
<feature type="region of interest" description="Disordered" evidence="5">
    <location>
        <begin position="400"/>
        <end position="450"/>
    </location>
</feature>
<feature type="compositionally biased region" description="Polar residues" evidence="5">
    <location>
        <begin position="203"/>
        <end position="231"/>
    </location>
</feature>
<evidence type="ECO:0000256" key="3">
    <source>
        <dbReference type="ARBA" id="ARBA00022833"/>
    </source>
</evidence>
<evidence type="ECO:0000256" key="5">
    <source>
        <dbReference type="SAM" id="MobiDB-lite"/>
    </source>
</evidence>
<accession>A0A1I7W7Q8</accession>
<sequence length="815" mass="88583">MKPPSLRLSLICAITTRRISIPTRSTQCHHPDCFDLEPFLIQQAENTYLQCPICQAIFNISDLEIDCFVGDILRKSTAQQVAEVIIEFNGEWRPAEMASQEILRKRQMDDNGPTHPIKRIKSEPFSHPGAVLSPFPPPNSVPVGVPFGHNCASSMLSPFAATTSPTKAVSSPSGARFIGGPDTPATPGHALNPSSVGHPPAITTESHVSNASSESVTQGTSPHQSHIQQHGSVEAPSLTGSAPYTPASVGSGGPAVMMNSVEPFNNIHSLSSASLDIDVLDGLGLFATAVMSTEDIRKYLNDSDTVFSTFDDLKFSNETVSLSGCTHAWEDIQSLIATPPSIAQYLGQIPGSPGPPGCPACPGFPLFPSAPGCPLGPDYLVVLVVQQVLALQEQEVLTEQETQEIQGGPLGPGCPGAALFPGDPGCPLTPGSPVGPEGPGGPGGPGGQGLHGGGVLVSQGCCGGFPGLPGSPGAPGFPGRPELPEGPGGPAGPGKQQESQNIVKTTIYYKKLIGIQKGWHSGLKCRVTDYWYFYFGMYTMKRYNSNALSLTSSSILEEYSTINSTIFGTYSRFSRTSRGSSRSRRSWISISSCPIVSRLPRLSRRSLRSRWSSRPWLSRNKRFGLSWRSRCSRCSRCSGISSKSRWSFRSRLSRCCIVSRRSRLSINTGISSWSRRSRGTWWSWWTRLTWRRSDGIARLLWWSSWITRKSGGPLAFRAFQVYQEYQQAQRVPANNKSHSFLLLSDFHQKHQHLHIQLDEKFCLVDLTVHTLLYVVHVVVHHREGDADGEDGHNGEGDSRIGHEAISLDSKTLRSF</sequence>
<dbReference type="Pfam" id="PF02891">
    <property type="entry name" value="zf-MIZ"/>
    <property type="match status" value="1"/>
</dbReference>
<feature type="compositionally biased region" description="Polar residues" evidence="5">
    <location>
        <begin position="162"/>
        <end position="173"/>
    </location>
</feature>
<keyword evidence="1" id="KW-0479">Metal-binding</keyword>